<dbReference type="PANTHER" id="PTHR21193">
    <property type="entry name" value="OXIDOREDUCTASE-LIKE DOMAIN-CONTAINING PROTEIN 1"/>
    <property type="match status" value="1"/>
</dbReference>
<dbReference type="GO" id="GO:0005739">
    <property type="term" value="C:mitochondrion"/>
    <property type="evidence" value="ECO:0007669"/>
    <property type="project" value="TreeGrafter"/>
</dbReference>
<dbReference type="RefSeq" id="XP_019018238.1">
    <property type="nucleotide sequence ID" value="XM_019159638.1"/>
</dbReference>
<proteinExistence type="predicted"/>
<feature type="domain" description="Oxidoreductase-like" evidence="2">
    <location>
        <begin position="134"/>
        <end position="177"/>
    </location>
</feature>
<reference evidence="3 4" key="1">
    <citation type="journal article" date="2016" name="Proc. Natl. Acad. Sci. U.S.A.">
        <title>Comparative genomics of biotechnologically important yeasts.</title>
        <authorList>
            <person name="Riley R."/>
            <person name="Haridas S."/>
            <person name="Wolfe K.H."/>
            <person name="Lopes M.R."/>
            <person name="Hittinger C.T."/>
            <person name="Goeker M."/>
            <person name="Salamov A.A."/>
            <person name="Wisecaver J.H."/>
            <person name="Long T.M."/>
            <person name="Calvey C.H."/>
            <person name="Aerts A.L."/>
            <person name="Barry K.W."/>
            <person name="Choi C."/>
            <person name="Clum A."/>
            <person name="Coughlan A.Y."/>
            <person name="Deshpande S."/>
            <person name="Douglass A.P."/>
            <person name="Hanson S.J."/>
            <person name="Klenk H.-P."/>
            <person name="LaButti K.M."/>
            <person name="Lapidus A."/>
            <person name="Lindquist E.A."/>
            <person name="Lipzen A.M."/>
            <person name="Meier-Kolthoff J.P."/>
            <person name="Ohm R.A."/>
            <person name="Otillar R.P."/>
            <person name="Pangilinan J.L."/>
            <person name="Peng Y."/>
            <person name="Rokas A."/>
            <person name="Rosa C.A."/>
            <person name="Scheuner C."/>
            <person name="Sibirny A.A."/>
            <person name="Slot J.C."/>
            <person name="Stielow J.B."/>
            <person name="Sun H."/>
            <person name="Kurtzman C.P."/>
            <person name="Blackwell M."/>
            <person name="Grigoriev I.V."/>
            <person name="Jeffries T.W."/>
        </authorList>
    </citation>
    <scope>NUCLEOTIDE SEQUENCE [LARGE SCALE GENOMIC DNA]</scope>
    <source>
        <strain evidence="3 4">NRRL Y-2026</strain>
    </source>
</reference>
<feature type="compositionally biased region" description="Basic and acidic residues" evidence="1">
    <location>
        <begin position="253"/>
        <end position="268"/>
    </location>
</feature>
<keyword evidence="4" id="KW-1185">Reference proteome</keyword>
<protein>
    <recommendedName>
        <fullName evidence="2">Oxidoreductase-like domain-containing protein</fullName>
    </recommendedName>
</protein>
<dbReference type="InterPro" id="IPR039251">
    <property type="entry name" value="OXLD1"/>
</dbReference>
<sequence length="287" mass="32399">MKTAHIRGLCRRIPQAAPQRCYSAVPTQTPSKIGVYAFGRYAYYDAVVAIADLNIVRTDAYYIARQRARLEQREDVHMRPEDTVAGASDTKSHVFDPRAGTKAPSFEQVFGGSSKTATQSSRRDLSYRNKHKLIAGVKVPARPIDPDNCCMSGCVNCVWELFNEDLEEWRHKRLQAARRLMAQNDQGGLGAKGKVEVWPRDWELPPRILDAKFVSSDLRAHIEKNKGKMDDPDEVKGMPVGLQVFAMFEKKKKEQRKNKWEKSMDKASHATSVEQPLKPSDHSSATV</sequence>
<gene>
    <name evidence="3" type="ORF">PICMEDRAFT_10154</name>
</gene>
<evidence type="ECO:0000256" key="1">
    <source>
        <dbReference type="SAM" id="MobiDB-lite"/>
    </source>
</evidence>
<evidence type="ECO:0000313" key="4">
    <source>
        <dbReference type="Proteomes" id="UP000094455"/>
    </source>
</evidence>
<accession>A0A1E3NLW2</accession>
<feature type="region of interest" description="Disordered" evidence="1">
    <location>
        <begin position="253"/>
        <end position="287"/>
    </location>
</feature>
<organism evidence="3 4">
    <name type="scientific">Pichia membranifaciens NRRL Y-2026</name>
    <dbReference type="NCBI Taxonomy" id="763406"/>
    <lineage>
        <taxon>Eukaryota</taxon>
        <taxon>Fungi</taxon>
        <taxon>Dikarya</taxon>
        <taxon>Ascomycota</taxon>
        <taxon>Saccharomycotina</taxon>
        <taxon>Pichiomycetes</taxon>
        <taxon>Pichiales</taxon>
        <taxon>Pichiaceae</taxon>
        <taxon>Pichia</taxon>
    </lineage>
</organism>
<dbReference type="EMBL" id="KV454002">
    <property type="protein sequence ID" value="ODQ47125.1"/>
    <property type="molecule type" value="Genomic_DNA"/>
</dbReference>
<dbReference type="PANTHER" id="PTHR21193:SF3">
    <property type="entry name" value="OXIDOREDUCTASE-LIKE DOMAIN-CONTAINING PROTEIN 1"/>
    <property type="match status" value="1"/>
</dbReference>
<dbReference type="Pfam" id="PF09791">
    <property type="entry name" value="Oxidored-like"/>
    <property type="match status" value="1"/>
</dbReference>
<evidence type="ECO:0000313" key="3">
    <source>
        <dbReference type="EMBL" id="ODQ47125.1"/>
    </source>
</evidence>
<dbReference type="AlphaFoldDB" id="A0A1E3NLW2"/>
<evidence type="ECO:0000259" key="2">
    <source>
        <dbReference type="Pfam" id="PF09791"/>
    </source>
</evidence>
<dbReference type="STRING" id="763406.A0A1E3NLW2"/>
<dbReference type="Proteomes" id="UP000094455">
    <property type="component" value="Unassembled WGS sequence"/>
</dbReference>
<dbReference type="OrthoDB" id="10064411at2759"/>
<dbReference type="GeneID" id="30176325"/>
<name>A0A1E3NLW2_9ASCO</name>
<dbReference type="InterPro" id="IPR019180">
    <property type="entry name" value="Oxidoreductase-like_N"/>
</dbReference>